<accession>A0A5D6WI11</accession>
<name>A0A5D6WI11_9FIRM</name>
<protein>
    <submittedName>
        <fullName evidence="1">Uncharacterized protein</fullName>
    </submittedName>
</protein>
<keyword evidence="2" id="KW-1185">Reference proteome</keyword>
<organism evidence="1 2">
    <name type="scientific">Selenomonas caprae</name>
    <dbReference type="NCBI Taxonomy" id="2606905"/>
    <lineage>
        <taxon>Bacteria</taxon>
        <taxon>Bacillati</taxon>
        <taxon>Bacillota</taxon>
        <taxon>Negativicutes</taxon>
        <taxon>Selenomonadales</taxon>
        <taxon>Selenomonadaceae</taxon>
        <taxon>Selenomonas</taxon>
    </lineage>
</organism>
<dbReference type="EMBL" id="VTOZ01000023">
    <property type="protein sequence ID" value="TYZ27696.1"/>
    <property type="molecule type" value="Genomic_DNA"/>
</dbReference>
<evidence type="ECO:0000313" key="2">
    <source>
        <dbReference type="Proteomes" id="UP000322783"/>
    </source>
</evidence>
<sequence length="189" mass="21876">MARILFGYRSSPCFYEPFDFETEFKITAKGTLIFRIFNEPLKAEFKHKASLPEQVAADLSKVLAKYADRIKSFPKVIDNNLIMDGIYQQFTFPGKKVETSNIGRLDAEMLKRIKDEQLGDEYHQALLRNALMEIVTEIYPILRPYGMKVSNWTHFECDWPPLKELAAFASNLISSEKTFPESFPKYRGS</sequence>
<gene>
    <name evidence="1" type="ORF">FZ041_10660</name>
</gene>
<evidence type="ECO:0000313" key="1">
    <source>
        <dbReference type="EMBL" id="TYZ27696.1"/>
    </source>
</evidence>
<dbReference type="Proteomes" id="UP000322783">
    <property type="component" value="Unassembled WGS sequence"/>
</dbReference>
<dbReference type="RefSeq" id="WP_149189541.1">
    <property type="nucleotide sequence ID" value="NZ_VTOZ01000023.1"/>
</dbReference>
<reference evidence="1 2" key="1">
    <citation type="submission" date="2019-08" db="EMBL/GenBank/DDBJ databases">
        <title>Selenomonas sp. mPRGC5 and Selenomonas sp. mPRGC8 isolated from ruminal fluid of dairy goat (Capra hircus).</title>
        <authorList>
            <person name="Poothong S."/>
            <person name="Nuengjamnong C."/>
            <person name="Tanasupawat S."/>
        </authorList>
    </citation>
    <scope>NUCLEOTIDE SEQUENCE [LARGE SCALE GENOMIC DNA]</scope>
    <source>
        <strain evidence="2">mPRGC8</strain>
    </source>
</reference>
<dbReference type="AlphaFoldDB" id="A0A5D6WI11"/>
<proteinExistence type="predicted"/>
<comment type="caution">
    <text evidence="1">The sequence shown here is derived from an EMBL/GenBank/DDBJ whole genome shotgun (WGS) entry which is preliminary data.</text>
</comment>